<accession>A0ABW2WYW0</accession>
<reference evidence="4" key="1">
    <citation type="journal article" date="2019" name="Int. J. Syst. Evol. Microbiol.">
        <title>The Global Catalogue of Microorganisms (GCM) 10K type strain sequencing project: providing services to taxonomists for standard genome sequencing and annotation.</title>
        <authorList>
            <consortium name="The Broad Institute Genomics Platform"/>
            <consortium name="The Broad Institute Genome Sequencing Center for Infectious Disease"/>
            <person name="Wu L."/>
            <person name="Ma J."/>
        </authorList>
    </citation>
    <scope>NUCLEOTIDE SEQUENCE [LARGE SCALE GENOMIC DNA]</scope>
    <source>
        <strain evidence="4">JCM 12607</strain>
    </source>
</reference>
<organism evidence="3 4">
    <name type="scientific">Streptomyces sanglieri</name>
    <dbReference type="NCBI Taxonomy" id="193460"/>
    <lineage>
        <taxon>Bacteria</taxon>
        <taxon>Bacillati</taxon>
        <taxon>Actinomycetota</taxon>
        <taxon>Actinomycetes</taxon>
        <taxon>Kitasatosporales</taxon>
        <taxon>Streptomycetaceae</taxon>
        <taxon>Streptomyces</taxon>
    </lineage>
</organism>
<keyword evidence="1" id="KW-0472">Membrane</keyword>
<keyword evidence="1" id="KW-0812">Transmembrane</keyword>
<dbReference type="Pfam" id="PF00501">
    <property type="entry name" value="AMP-binding"/>
    <property type="match status" value="1"/>
</dbReference>
<name>A0ABW2WYW0_9ACTN</name>
<feature type="transmembrane region" description="Helical" evidence="1">
    <location>
        <begin position="68"/>
        <end position="89"/>
    </location>
</feature>
<protein>
    <submittedName>
        <fullName evidence="3">AMP-binding protein</fullName>
    </submittedName>
</protein>
<evidence type="ECO:0000313" key="3">
    <source>
        <dbReference type="EMBL" id="MFD0624859.1"/>
    </source>
</evidence>
<dbReference type="SUPFAM" id="SSF56801">
    <property type="entry name" value="Acetyl-CoA synthetase-like"/>
    <property type="match status" value="1"/>
</dbReference>
<dbReference type="PANTHER" id="PTHR43767">
    <property type="entry name" value="LONG-CHAIN-FATTY-ACID--COA LIGASE"/>
    <property type="match status" value="1"/>
</dbReference>
<dbReference type="PANTHER" id="PTHR43767:SF12">
    <property type="entry name" value="AMP-DEPENDENT SYNTHETASE AND LIGASE"/>
    <property type="match status" value="1"/>
</dbReference>
<dbReference type="InterPro" id="IPR000873">
    <property type="entry name" value="AMP-dep_synth/lig_dom"/>
</dbReference>
<keyword evidence="1" id="KW-1133">Transmembrane helix</keyword>
<comment type="caution">
    <text evidence="3">The sequence shown here is derived from an EMBL/GenBank/DDBJ whole genome shotgun (WGS) entry which is preliminary data.</text>
</comment>
<proteinExistence type="predicted"/>
<evidence type="ECO:0000256" key="1">
    <source>
        <dbReference type="SAM" id="Phobius"/>
    </source>
</evidence>
<evidence type="ECO:0000259" key="2">
    <source>
        <dbReference type="Pfam" id="PF00501"/>
    </source>
</evidence>
<evidence type="ECO:0000313" key="4">
    <source>
        <dbReference type="Proteomes" id="UP001596915"/>
    </source>
</evidence>
<dbReference type="Proteomes" id="UP001596915">
    <property type="component" value="Unassembled WGS sequence"/>
</dbReference>
<gene>
    <name evidence="3" type="ORF">ACFQ2K_21030</name>
</gene>
<dbReference type="EMBL" id="JBHTGL010000008">
    <property type="protein sequence ID" value="MFD0624859.1"/>
    <property type="molecule type" value="Genomic_DNA"/>
</dbReference>
<dbReference type="InterPro" id="IPR050237">
    <property type="entry name" value="ATP-dep_AMP-bd_enzyme"/>
</dbReference>
<feature type="domain" description="AMP-dependent synthetase/ligase" evidence="2">
    <location>
        <begin position="11"/>
        <end position="106"/>
    </location>
</feature>
<keyword evidence="4" id="KW-1185">Reference proteome</keyword>
<sequence length="135" mass="14092">MFLSVASVLGESARKHPDRVAVVDSGNRIKYHELWAGALRCAGALRASGVRPGDRVAVLLPNSADFLYAYYGALAAGATVVPVHGLLVAEEVAYVLRHSGSVALISGGPMWPVAEEGPAPRASGPCTVCRRAANR</sequence>
<dbReference type="Gene3D" id="3.40.50.980">
    <property type="match status" value="1"/>
</dbReference>